<evidence type="ECO:0000256" key="1">
    <source>
        <dbReference type="SAM" id="MobiDB-lite"/>
    </source>
</evidence>
<dbReference type="EMBL" id="JBEPLY010000001">
    <property type="protein sequence ID" value="MET3598179.1"/>
    <property type="molecule type" value="Genomic_DNA"/>
</dbReference>
<protein>
    <submittedName>
        <fullName evidence="3">DNA-nicking Smr family endonuclease</fullName>
    </submittedName>
</protein>
<accession>A0ABV2I6F4</accession>
<feature type="domain" description="Smr" evidence="2">
    <location>
        <begin position="99"/>
        <end position="182"/>
    </location>
</feature>
<keyword evidence="3" id="KW-0255">Endonuclease</keyword>
<proteinExistence type="predicted"/>
<dbReference type="InterPro" id="IPR036063">
    <property type="entry name" value="Smr_dom_sf"/>
</dbReference>
<keyword evidence="4" id="KW-1185">Reference proteome</keyword>
<organism evidence="3 4">
    <name type="scientific">Martelella mangrovi</name>
    <dbReference type="NCBI Taxonomy" id="1397477"/>
    <lineage>
        <taxon>Bacteria</taxon>
        <taxon>Pseudomonadati</taxon>
        <taxon>Pseudomonadota</taxon>
        <taxon>Alphaproteobacteria</taxon>
        <taxon>Hyphomicrobiales</taxon>
        <taxon>Aurantimonadaceae</taxon>
        <taxon>Martelella</taxon>
    </lineage>
</organism>
<evidence type="ECO:0000259" key="2">
    <source>
        <dbReference type="PROSITE" id="PS50828"/>
    </source>
</evidence>
<dbReference type="Proteomes" id="UP001549164">
    <property type="component" value="Unassembled WGS sequence"/>
</dbReference>
<evidence type="ECO:0000313" key="4">
    <source>
        <dbReference type="Proteomes" id="UP001549164"/>
    </source>
</evidence>
<sequence length="197" mass="22124">MSRRKLSSEERELWNKVARTARPLPGKKLEKPVARAESFPDLMNGIAAEGKKADTGKTSVSPLALPKKQTQDQVRRHHPLERPVKRKLANGRLSIDARIDLHGLFQDEAHALLLAFLRRAYDRGHRHILVITGKGGSIGSDGVLKRSVPIWFSLPDFRPLISSYETAARQHGGEGALYVRLARRKGHEHDAVRRSRS</sequence>
<dbReference type="PANTHER" id="PTHR35562">
    <property type="entry name" value="DNA ENDONUCLEASE SMRA-RELATED"/>
    <property type="match status" value="1"/>
</dbReference>
<dbReference type="SMART" id="SM00463">
    <property type="entry name" value="SMR"/>
    <property type="match status" value="1"/>
</dbReference>
<dbReference type="PANTHER" id="PTHR35562:SF2">
    <property type="entry name" value="DNA ENDONUCLEASE SMRA-RELATED"/>
    <property type="match status" value="1"/>
</dbReference>
<evidence type="ECO:0000313" key="3">
    <source>
        <dbReference type="EMBL" id="MET3598179.1"/>
    </source>
</evidence>
<keyword evidence="3" id="KW-0378">Hydrolase</keyword>
<dbReference type="RefSeq" id="WP_354432665.1">
    <property type="nucleotide sequence ID" value="NZ_JBEPLY010000001.1"/>
</dbReference>
<dbReference type="Gene3D" id="3.30.1370.110">
    <property type="match status" value="1"/>
</dbReference>
<dbReference type="PROSITE" id="PS50828">
    <property type="entry name" value="SMR"/>
    <property type="match status" value="1"/>
</dbReference>
<dbReference type="SUPFAM" id="SSF160443">
    <property type="entry name" value="SMR domain-like"/>
    <property type="match status" value="1"/>
</dbReference>
<gene>
    <name evidence="3" type="ORF">ABID12_000100</name>
</gene>
<dbReference type="GO" id="GO:0004519">
    <property type="term" value="F:endonuclease activity"/>
    <property type="evidence" value="ECO:0007669"/>
    <property type="project" value="UniProtKB-KW"/>
</dbReference>
<comment type="caution">
    <text evidence="3">The sequence shown here is derived from an EMBL/GenBank/DDBJ whole genome shotgun (WGS) entry which is preliminary data.</text>
</comment>
<dbReference type="Pfam" id="PF01713">
    <property type="entry name" value="Smr"/>
    <property type="match status" value="1"/>
</dbReference>
<feature type="region of interest" description="Disordered" evidence="1">
    <location>
        <begin position="49"/>
        <end position="78"/>
    </location>
</feature>
<name>A0ABV2I6F4_9HYPH</name>
<dbReference type="InterPro" id="IPR002625">
    <property type="entry name" value="Smr_dom"/>
</dbReference>
<reference evidence="3 4" key="1">
    <citation type="submission" date="2024-06" db="EMBL/GenBank/DDBJ databases">
        <title>Genomic Encyclopedia of Type Strains, Phase IV (KMG-IV): sequencing the most valuable type-strain genomes for metagenomic binning, comparative biology and taxonomic classification.</title>
        <authorList>
            <person name="Goeker M."/>
        </authorList>
    </citation>
    <scope>NUCLEOTIDE SEQUENCE [LARGE SCALE GENOMIC DNA]</scope>
    <source>
        <strain evidence="3 4">DSM 28102</strain>
    </source>
</reference>
<keyword evidence="3" id="KW-0540">Nuclease</keyword>